<feature type="transmembrane region" description="Helical" evidence="9">
    <location>
        <begin position="131"/>
        <end position="157"/>
    </location>
</feature>
<dbReference type="PANTHER" id="PTHR30133">
    <property type="entry name" value="CATIONIC AMINO ACID TRANSPORTER, MEMBRANE COMPONENT"/>
    <property type="match status" value="1"/>
</dbReference>
<dbReference type="CDD" id="cd06261">
    <property type="entry name" value="TM_PBP2"/>
    <property type="match status" value="1"/>
</dbReference>
<evidence type="ECO:0000256" key="9">
    <source>
        <dbReference type="RuleBase" id="RU363032"/>
    </source>
</evidence>
<keyword evidence="5" id="KW-0997">Cell inner membrane</keyword>
<dbReference type="GO" id="GO:0043190">
    <property type="term" value="C:ATP-binding cassette (ABC) transporter complex"/>
    <property type="evidence" value="ECO:0007669"/>
    <property type="project" value="InterPro"/>
</dbReference>
<evidence type="ECO:0000256" key="2">
    <source>
        <dbReference type="ARBA" id="ARBA00010072"/>
    </source>
</evidence>
<proteinExistence type="inferred from homology"/>
<keyword evidence="12" id="KW-1185">Reference proteome</keyword>
<dbReference type="STRING" id="1225564.AA309_00010"/>
<evidence type="ECO:0000313" key="11">
    <source>
        <dbReference type="EMBL" id="KLK95097.1"/>
    </source>
</evidence>
<evidence type="ECO:0000313" key="12">
    <source>
        <dbReference type="Proteomes" id="UP000035489"/>
    </source>
</evidence>
<dbReference type="InterPro" id="IPR000515">
    <property type="entry name" value="MetI-like"/>
</dbReference>
<dbReference type="PANTHER" id="PTHR30133:SF2">
    <property type="entry name" value="ARGININE ABC TRANSPORTER PERMEASE PROTEIN ARTQ"/>
    <property type="match status" value="1"/>
</dbReference>
<comment type="caution">
    <text evidence="11">The sequence shown here is derived from an EMBL/GenBank/DDBJ whole genome shotgun (WGS) entry which is preliminary data.</text>
</comment>
<evidence type="ECO:0000259" key="10">
    <source>
        <dbReference type="PROSITE" id="PS50928"/>
    </source>
</evidence>
<evidence type="ECO:0000256" key="6">
    <source>
        <dbReference type="ARBA" id="ARBA00022692"/>
    </source>
</evidence>
<dbReference type="Gene3D" id="1.10.3720.10">
    <property type="entry name" value="MetI-like"/>
    <property type="match status" value="1"/>
</dbReference>
<dbReference type="GO" id="GO:0022857">
    <property type="term" value="F:transmembrane transporter activity"/>
    <property type="evidence" value="ECO:0007669"/>
    <property type="project" value="InterPro"/>
</dbReference>
<keyword evidence="3 9" id="KW-0813">Transport</keyword>
<keyword evidence="7 9" id="KW-1133">Transmembrane helix</keyword>
<keyword evidence="4" id="KW-1003">Cell membrane</keyword>
<comment type="similarity">
    <text evidence="2">Belongs to the binding-protein-dependent transport system permease family. HisMQ subfamily.</text>
</comment>
<dbReference type="Pfam" id="PF00528">
    <property type="entry name" value="BPD_transp_1"/>
    <property type="match status" value="1"/>
</dbReference>
<dbReference type="InterPro" id="IPR051613">
    <property type="entry name" value="ABC_transp_permease_HisMQ"/>
</dbReference>
<evidence type="ECO:0000256" key="1">
    <source>
        <dbReference type="ARBA" id="ARBA00004429"/>
    </source>
</evidence>
<dbReference type="InterPro" id="IPR035906">
    <property type="entry name" value="MetI-like_sf"/>
</dbReference>
<evidence type="ECO:0000256" key="5">
    <source>
        <dbReference type="ARBA" id="ARBA00022519"/>
    </source>
</evidence>
<evidence type="ECO:0000256" key="4">
    <source>
        <dbReference type="ARBA" id="ARBA00022475"/>
    </source>
</evidence>
<protein>
    <recommendedName>
        <fullName evidence="10">ABC transmembrane type-1 domain-containing protein</fullName>
    </recommendedName>
</protein>
<dbReference type="PROSITE" id="PS50928">
    <property type="entry name" value="ABC_TM1"/>
    <property type="match status" value="1"/>
</dbReference>
<reference evidence="11 12" key="1">
    <citation type="submission" date="2015-05" db="EMBL/GenBank/DDBJ databases">
        <title>Draft genome sequence of Microvirga vignae strain BR3299, a novel nitrogen fixing bacteria isolated from Brazil semi-aired region.</title>
        <authorList>
            <person name="Zilli J.E."/>
            <person name="Passos S.R."/>
            <person name="Leite J."/>
            <person name="Baldani J.I."/>
            <person name="Xavier G.R."/>
            <person name="Rumjaneck N.G."/>
            <person name="Simoes-Araujo J.L."/>
        </authorList>
    </citation>
    <scope>NUCLEOTIDE SEQUENCE [LARGE SCALE GENOMIC DNA]</scope>
    <source>
        <strain evidence="11 12">BR3299</strain>
    </source>
</reference>
<feature type="transmembrane region" description="Helical" evidence="9">
    <location>
        <begin position="35"/>
        <end position="58"/>
    </location>
</feature>
<evidence type="ECO:0000256" key="3">
    <source>
        <dbReference type="ARBA" id="ARBA00022448"/>
    </source>
</evidence>
<feature type="domain" description="ABC transmembrane type-1" evidence="10">
    <location>
        <begin position="1"/>
        <end position="198"/>
    </location>
</feature>
<name>A0A0H1RQZ8_9HYPH</name>
<dbReference type="NCBIfam" id="TIGR01726">
    <property type="entry name" value="HEQRo_perm_3TM"/>
    <property type="match status" value="1"/>
</dbReference>
<accession>A0A0H1RQZ8</accession>
<gene>
    <name evidence="11" type="ORF">AA309_00010</name>
</gene>
<keyword evidence="8 9" id="KW-0472">Membrane</keyword>
<organism evidence="11 12">
    <name type="scientific">Microvirga vignae</name>
    <dbReference type="NCBI Taxonomy" id="1225564"/>
    <lineage>
        <taxon>Bacteria</taxon>
        <taxon>Pseudomonadati</taxon>
        <taxon>Pseudomonadota</taxon>
        <taxon>Alphaproteobacteria</taxon>
        <taxon>Hyphomicrobiales</taxon>
        <taxon>Methylobacteriaceae</taxon>
        <taxon>Microvirga</taxon>
    </lineage>
</organism>
<sequence length="211" mass="22451">MTILTSVTTFACAVAIGLAATLWVTTGHPAANRIVRVYVTIFRSLPELLCIFIVYFGCEIALRKAAASFGFRPVSISPFLAVTVAIGVQFGAYCAEIFSDAHRSLNPGLFEAAHALGLSRRKVMTRVTIPLTLQAAIPGLGNLFLVMLKISALASVIGLEEVTRRAKIVAGSTREPFASYAIAAACFLVVTAGAAVLQTRLERTFRTTQGA</sequence>
<dbReference type="SUPFAM" id="SSF161098">
    <property type="entry name" value="MetI-like"/>
    <property type="match status" value="1"/>
</dbReference>
<comment type="subcellular location">
    <subcellularLocation>
        <location evidence="1">Cell inner membrane</location>
        <topology evidence="1">Multi-pass membrane protein</topology>
    </subcellularLocation>
    <subcellularLocation>
        <location evidence="9">Cell membrane</location>
        <topology evidence="9">Multi-pass membrane protein</topology>
    </subcellularLocation>
</comment>
<dbReference type="PATRIC" id="fig|1225564.3.peg.2"/>
<keyword evidence="6 9" id="KW-0812">Transmembrane</keyword>
<evidence type="ECO:0000256" key="7">
    <source>
        <dbReference type="ARBA" id="ARBA00022989"/>
    </source>
</evidence>
<dbReference type="EMBL" id="LCYG01000001">
    <property type="protein sequence ID" value="KLK95097.1"/>
    <property type="molecule type" value="Genomic_DNA"/>
</dbReference>
<feature type="transmembrane region" description="Helical" evidence="9">
    <location>
        <begin position="177"/>
        <end position="197"/>
    </location>
</feature>
<dbReference type="Proteomes" id="UP000035489">
    <property type="component" value="Unassembled WGS sequence"/>
</dbReference>
<evidence type="ECO:0000256" key="8">
    <source>
        <dbReference type="ARBA" id="ARBA00023136"/>
    </source>
</evidence>
<dbReference type="InterPro" id="IPR010065">
    <property type="entry name" value="AA_ABC_transptr_permease_3TM"/>
</dbReference>
<dbReference type="AlphaFoldDB" id="A0A0H1RQZ8"/>